<accession>A0A6A6B5K1</accession>
<evidence type="ECO:0008006" key="5">
    <source>
        <dbReference type="Google" id="ProtNLM"/>
    </source>
</evidence>
<organism evidence="3 4">
    <name type="scientific">Aplosporella prunicola CBS 121167</name>
    <dbReference type="NCBI Taxonomy" id="1176127"/>
    <lineage>
        <taxon>Eukaryota</taxon>
        <taxon>Fungi</taxon>
        <taxon>Dikarya</taxon>
        <taxon>Ascomycota</taxon>
        <taxon>Pezizomycotina</taxon>
        <taxon>Dothideomycetes</taxon>
        <taxon>Dothideomycetes incertae sedis</taxon>
        <taxon>Botryosphaeriales</taxon>
        <taxon>Aplosporellaceae</taxon>
        <taxon>Aplosporella</taxon>
    </lineage>
</organism>
<reference evidence="3" key="1">
    <citation type="journal article" date="2020" name="Stud. Mycol.">
        <title>101 Dothideomycetes genomes: a test case for predicting lifestyles and emergence of pathogens.</title>
        <authorList>
            <person name="Haridas S."/>
            <person name="Albert R."/>
            <person name="Binder M."/>
            <person name="Bloem J."/>
            <person name="Labutti K."/>
            <person name="Salamov A."/>
            <person name="Andreopoulos B."/>
            <person name="Baker S."/>
            <person name="Barry K."/>
            <person name="Bills G."/>
            <person name="Bluhm B."/>
            <person name="Cannon C."/>
            <person name="Castanera R."/>
            <person name="Culley D."/>
            <person name="Daum C."/>
            <person name="Ezra D."/>
            <person name="Gonzalez J."/>
            <person name="Henrissat B."/>
            <person name="Kuo A."/>
            <person name="Liang C."/>
            <person name="Lipzen A."/>
            <person name="Lutzoni F."/>
            <person name="Magnuson J."/>
            <person name="Mondo S."/>
            <person name="Nolan M."/>
            <person name="Ohm R."/>
            <person name="Pangilinan J."/>
            <person name="Park H.-J."/>
            <person name="Ramirez L."/>
            <person name="Alfaro M."/>
            <person name="Sun H."/>
            <person name="Tritt A."/>
            <person name="Yoshinaga Y."/>
            <person name="Zwiers L.-H."/>
            <person name="Turgeon B."/>
            <person name="Goodwin S."/>
            <person name="Spatafora J."/>
            <person name="Crous P."/>
            <person name="Grigoriev I."/>
        </authorList>
    </citation>
    <scope>NUCLEOTIDE SEQUENCE</scope>
    <source>
        <strain evidence="3">CBS 121167</strain>
    </source>
</reference>
<feature type="compositionally biased region" description="Polar residues" evidence="1">
    <location>
        <begin position="69"/>
        <end position="82"/>
    </location>
</feature>
<dbReference type="GeneID" id="54298462"/>
<keyword evidence="4" id="KW-1185">Reference proteome</keyword>
<dbReference type="RefSeq" id="XP_033394849.1">
    <property type="nucleotide sequence ID" value="XM_033540966.1"/>
</dbReference>
<proteinExistence type="predicted"/>
<feature type="region of interest" description="Disordered" evidence="1">
    <location>
        <begin position="56"/>
        <end position="82"/>
    </location>
</feature>
<feature type="chain" id="PRO_5025486730" description="Secreted protein" evidence="2">
    <location>
        <begin position="20"/>
        <end position="82"/>
    </location>
</feature>
<evidence type="ECO:0000313" key="3">
    <source>
        <dbReference type="EMBL" id="KAF2139136.1"/>
    </source>
</evidence>
<name>A0A6A6B5K1_9PEZI</name>
<evidence type="ECO:0000256" key="2">
    <source>
        <dbReference type="SAM" id="SignalP"/>
    </source>
</evidence>
<gene>
    <name evidence="3" type="ORF">K452DRAFT_290235</name>
</gene>
<dbReference type="AlphaFoldDB" id="A0A6A6B5K1"/>
<evidence type="ECO:0000313" key="4">
    <source>
        <dbReference type="Proteomes" id="UP000799438"/>
    </source>
</evidence>
<dbReference type="Proteomes" id="UP000799438">
    <property type="component" value="Unassembled WGS sequence"/>
</dbReference>
<evidence type="ECO:0000256" key="1">
    <source>
        <dbReference type="SAM" id="MobiDB-lite"/>
    </source>
</evidence>
<dbReference type="EMBL" id="ML995494">
    <property type="protein sequence ID" value="KAF2139136.1"/>
    <property type="molecule type" value="Genomic_DNA"/>
</dbReference>
<protein>
    <recommendedName>
        <fullName evidence="5">Secreted protein</fullName>
    </recommendedName>
</protein>
<keyword evidence="2" id="KW-0732">Signal</keyword>
<sequence>MVRLLLHYLLCSGIGVCGSGSGVRGVIEGGTSMWYEADCFLRRNCSRDRRQCTRLSTRTHKRTPLGPPQITNATSQQLPPHF</sequence>
<feature type="signal peptide" evidence="2">
    <location>
        <begin position="1"/>
        <end position="19"/>
    </location>
</feature>